<dbReference type="VEuPathDB" id="FungiDB:MELLADRAFT_65131"/>
<evidence type="ECO:0000313" key="3">
    <source>
        <dbReference type="Proteomes" id="UP000001072"/>
    </source>
</evidence>
<dbReference type="InParanoid" id="F4RU35"/>
<gene>
    <name evidence="2" type="ORF">MELLADRAFT_65131</name>
</gene>
<dbReference type="Proteomes" id="UP000001072">
    <property type="component" value="Unassembled WGS sequence"/>
</dbReference>
<keyword evidence="3" id="KW-1185">Reference proteome</keyword>
<name>F4RU35_MELLP</name>
<dbReference type="HOGENOM" id="CLU_490965_0_0_1"/>
<dbReference type="RefSeq" id="XP_007412567.1">
    <property type="nucleotide sequence ID" value="XM_007412505.1"/>
</dbReference>
<dbReference type="STRING" id="747676.F4RU35"/>
<evidence type="ECO:0000313" key="2">
    <source>
        <dbReference type="EMBL" id="EGG04106.1"/>
    </source>
</evidence>
<dbReference type="AlphaFoldDB" id="F4RU35"/>
<sequence length="647" mass="72478">MPPRSAYRLAVCRCVTYGCGQQQYIDADGNHQTGNRINHTGVKAHQLADQLQNLSMTSENQPARMLGHIPVDELAHRPLRPSADRAFSQPRDVPESSTRATSNGFSAEAGPSNRPFHANPTQNSQKDAFDTSPYLEDEMYSIDPVLLYPILFTASLALFSNLSVRTTNWALKSQRGFVKLIKESGSTPAQARTDLLYTEQKELEEIPSNIHTVFSKLNLNPRLTVLNTCPSCFAMFPVDHAPEVCNFPINTVPGLFKFAFLPPSLETSDAHMAPNSTSCSQPLFKKHRPIRQTGFQDLEAWIARFICRPNIEEMLDRSLKESNQPFWAMQDDEVDEPEPRPPAVPEIRDLLCDLANEDFNEHSNPPSESDDPSSSTHPSAPRVRIANLACSTGNSSTDPDYENQGWAGELEITFIKTFCRAGNLSSLLRDARLPEAILPYRSQLLSIIDPEPFVAQTFPQPDRRSPIEVEVFQQLVHRLNSQKVNNRRWIPSTEWCLLSKEGAASYSPVASSAIFVPRITREGVIYSTVSDNPGNSVVQTQQGGTTSFGQILSIFHHRRIPVVEGPPISDTWISIREFPPIPMSQPNPFRTLAKPDMQTYLRLDISRPPSLIHIDEIVAHCGWMTYEPEEVTDQLKLKTIALVSLDR</sequence>
<dbReference type="OrthoDB" id="3269001at2759"/>
<reference evidence="3" key="1">
    <citation type="journal article" date="2011" name="Proc. Natl. Acad. Sci. U.S.A.">
        <title>Obligate biotrophy features unraveled by the genomic analysis of rust fungi.</title>
        <authorList>
            <person name="Duplessis S."/>
            <person name="Cuomo C.A."/>
            <person name="Lin Y.-C."/>
            <person name="Aerts A."/>
            <person name="Tisserant E."/>
            <person name="Veneault-Fourrey C."/>
            <person name="Joly D.L."/>
            <person name="Hacquard S."/>
            <person name="Amselem J."/>
            <person name="Cantarel B.L."/>
            <person name="Chiu R."/>
            <person name="Coutinho P.M."/>
            <person name="Feau N."/>
            <person name="Field M."/>
            <person name="Frey P."/>
            <person name="Gelhaye E."/>
            <person name="Goldberg J."/>
            <person name="Grabherr M.G."/>
            <person name="Kodira C.D."/>
            <person name="Kohler A."/>
            <person name="Kuees U."/>
            <person name="Lindquist E.A."/>
            <person name="Lucas S.M."/>
            <person name="Mago R."/>
            <person name="Mauceli E."/>
            <person name="Morin E."/>
            <person name="Murat C."/>
            <person name="Pangilinan J.L."/>
            <person name="Park R."/>
            <person name="Pearson M."/>
            <person name="Quesneville H."/>
            <person name="Rouhier N."/>
            <person name="Sakthikumar S."/>
            <person name="Salamov A.A."/>
            <person name="Schmutz J."/>
            <person name="Selles B."/>
            <person name="Shapiro H."/>
            <person name="Tanguay P."/>
            <person name="Tuskan G.A."/>
            <person name="Henrissat B."/>
            <person name="Van de Peer Y."/>
            <person name="Rouze P."/>
            <person name="Ellis J.G."/>
            <person name="Dodds P.N."/>
            <person name="Schein J.E."/>
            <person name="Zhong S."/>
            <person name="Hamelin R.C."/>
            <person name="Grigoriev I.V."/>
            <person name="Szabo L.J."/>
            <person name="Martin F."/>
        </authorList>
    </citation>
    <scope>NUCLEOTIDE SEQUENCE [LARGE SCALE GENOMIC DNA]</scope>
    <source>
        <strain evidence="3">98AG31 / pathotype 3-4-7</strain>
    </source>
</reference>
<feature type="region of interest" description="Disordered" evidence="1">
    <location>
        <begin position="358"/>
        <end position="380"/>
    </location>
</feature>
<proteinExistence type="predicted"/>
<organism evidence="3">
    <name type="scientific">Melampsora larici-populina (strain 98AG31 / pathotype 3-4-7)</name>
    <name type="common">Poplar leaf rust fungus</name>
    <dbReference type="NCBI Taxonomy" id="747676"/>
    <lineage>
        <taxon>Eukaryota</taxon>
        <taxon>Fungi</taxon>
        <taxon>Dikarya</taxon>
        <taxon>Basidiomycota</taxon>
        <taxon>Pucciniomycotina</taxon>
        <taxon>Pucciniomycetes</taxon>
        <taxon>Pucciniales</taxon>
        <taxon>Melampsoraceae</taxon>
        <taxon>Melampsora</taxon>
    </lineage>
</organism>
<feature type="compositionally biased region" description="Low complexity" evidence="1">
    <location>
        <begin position="362"/>
        <end position="380"/>
    </location>
</feature>
<dbReference type="GeneID" id="18930386"/>
<feature type="region of interest" description="Disordered" evidence="1">
    <location>
        <begin position="84"/>
        <end position="129"/>
    </location>
</feature>
<dbReference type="KEGG" id="mlr:MELLADRAFT_65131"/>
<feature type="compositionally biased region" description="Polar residues" evidence="1">
    <location>
        <begin position="95"/>
        <end position="105"/>
    </location>
</feature>
<accession>F4RU35</accession>
<evidence type="ECO:0000256" key="1">
    <source>
        <dbReference type="SAM" id="MobiDB-lite"/>
    </source>
</evidence>
<dbReference type="EMBL" id="GL883120">
    <property type="protein sequence ID" value="EGG04106.1"/>
    <property type="molecule type" value="Genomic_DNA"/>
</dbReference>
<protein>
    <submittedName>
        <fullName evidence="2">Uncharacterized protein</fullName>
    </submittedName>
</protein>